<dbReference type="OMA" id="QDEFTHM"/>
<dbReference type="RefSeq" id="XP_001019624.2">
    <property type="nucleotide sequence ID" value="XM_001019624.3"/>
</dbReference>
<dbReference type="OrthoDB" id="10259639at2759"/>
<dbReference type="GO" id="GO:0000045">
    <property type="term" value="P:autophagosome assembly"/>
    <property type="evidence" value="ECO:0007669"/>
    <property type="project" value="TreeGrafter"/>
</dbReference>
<keyword evidence="3" id="KW-0072">Autophagy</keyword>
<proteinExistence type="inferred from homology"/>
<dbReference type="Gene3D" id="3.30.900.10">
    <property type="entry name" value="HORMA domain"/>
    <property type="match status" value="1"/>
</dbReference>
<dbReference type="InterPro" id="IPR036570">
    <property type="entry name" value="HORMA_dom_sf"/>
</dbReference>
<comment type="similarity">
    <text evidence="1">Belongs to the ATG101 family.</text>
</comment>
<keyword evidence="5" id="KW-1185">Reference proteome</keyword>
<accession>I7MKJ3</accession>
<dbReference type="KEGG" id="tet:TTHERM_00133450"/>
<organism evidence="4 5">
    <name type="scientific">Tetrahymena thermophila (strain SB210)</name>
    <dbReference type="NCBI Taxonomy" id="312017"/>
    <lineage>
        <taxon>Eukaryota</taxon>
        <taxon>Sar</taxon>
        <taxon>Alveolata</taxon>
        <taxon>Ciliophora</taxon>
        <taxon>Intramacronucleata</taxon>
        <taxon>Oligohymenophorea</taxon>
        <taxon>Hymenostomatida</taxon>
        <taxon>Tetrahymenina</taxon>
        <taxon>Tetrahymenidae</taxon>
        <taxon>Tetrahymena</taxon>
    </lineage>
</organism>
<evidence type="ECO:0000313" key="5">
    <source>
        <dbReference type="Proteomes" id="UP000009168"/>
    </source>
</evidence>
<protein>
    <recommendedName>
        <fullName evidence="2">Autophagy-related protein 101</fullName>
    </recommendedName>
</protein>
<evidence type="ECO:0000256" key="3">
    <source>
        <dbReference type="ARBA" id="ARBA00023006"/>
    </source>
</evidence>
<reference evidence="5" key="1">
    <citation type="journal article" date="2006" name="PLoS Biol.">
        <title>Macronuclear genome sequence of the ciliate Tetrahymena thermophila, a model eukaryote.</title>
        <authorList>
            <person name="Eisen J.A."/>
            <person name="Coyne R.S."/>
            <person name="Wu M."/>
            <person name="Wu D."/>
            <person name="Thiagarajan M."/>
            <person name="Wortman J.R."/>
            <person name="Badger J.H."/>
            <person name="Ren Q."/>
            <person name="Amedeo P."/>
            <person name="Jones K.M."/>
            <person name="Tallon L.J."/>
            <person name="Delcher A.L."/>
            <person name="Salzberg S.L."/>
            <person name="Silva J.C."/>
            <person name="Haas B.J."/>
            <person name="Majoros W.H."/>
            <person name="Farzad M."/>
            <person name="Carlton J.M."/>
            <person name="Smith R.K. Jr."/>
            <person name="Garg J."/>
            <person name="Pearlman R.E."/>
            <person name="Karrer K.M."/>
            <person name="Sun L."/>
            <person name="Manning G."/>
            <person name="Elde N.C."/>
            <person name="Turkewitz A.P."/>
            <person name="Asai D.J."/>
            <person name="Wilkes D.E."/>
            <person name="Wang Y."/>
            <person name="Cai H."/>
            <person name="Collins K."/>
            <person name="Stewart B.A."/>
            <person name="Lee S.R."/>
            <person name="Wilamowska K."/>
            <person name="Weinberg Z."/>
            <person name="Ruzzo W.L."/>
            <person name="Wloga D."/>
            <person name="Gaertig J."/>
            <person name="Frankel J."/>
            <person name="Tsao C.-C."/>
            <person name="Gorovsky M.A."/>
            <person name="Keeling P.J."/>
            <person name="Waller R.F."/>
            <person name="Patron N.J."/>
            <person name="Cherry J.M."/>
            <person name="Stover N.A."/>
            <person name="Krieger C.J."/>
            <person name="del Toro C."/>
            <person name="Ryder H.F."/>
            <person name="Williamson S.C."/>
            <person name="Barbeau R.A."/>
            <person name="Hamilton E.P."/>
            <person name="Orias E."/>
        </authorList>
    </citation>
    <scope>NUCLEOTIDE SEQUENCE [LARGE SCALE GENOMIC DNA]</scope>
    <source>
        <strain evidence="5">SB210</strain>
    </source>
</reference>
<evidence type="ECO:0000313" key="4">
    <source>
        <dbReference type="EMBL" id="EAR99379.2"/>
    </source>
</evidence>
<dbReference type="GO" id="GO:0000407">
    <property type="term" value="C:phagophore assembly site"/>
    <property type="evidence" value="ECO:0007669"/>
    <property type="project" value="TreeGrafter"/>
</dbReference>
<dbReference type="HOGENOM" id="CLU_1499108_0_0_1"/>
<dbReference type="Pfam" id="PF07855">
    <property type="entry name" value="ATG101"/>
    <property type="match status" value="1"/>
</dbReference>
<evidence type="ECO:0000256" key="2">
    <source>
        <dbReference type="ARBA" id="ARBA00018874"/>
    </source>
</evidence>
<dbReference type="GO" id="GO:0019901">
    <property type="term" value="F:protein kinase binding"/>
    <property type="evidence" value="ECO:0007669"/>
    <property type="project" value="TreeGrafter"/>
</dbReference>
<sequence length="185" mass="21582">MELDPVTFTLNKIAISQELVSDVVSSIMQTIIYHRALGTVFVNFQQCQKLTNTTYMYCGDEQVNESIKNLISQIEKDIQSKSDKNLIGQIKLTFKNQEKTKYLSFLDKKPAKVFEKWLISLEIKKNQEAINIQRVESDIQNIVFQIVDFANKNYDHIDESYISKSKDKIVVFPFEIEWVSQQSRN</sequence>
<dbReference type="eggNOG" id="ENOG502RDN2">
    <property type="taxonomic scope" value="Eukaryota"/>
</dbReference>
<dbReference type="GeneID" id="7829270"/>
<dbReference type="PANTHER" id="PTHR13292">
    <property type="entry name" value="AUTOPHAGY-RELATED PROTEIN 101"/>
    <property type="match status" value="1"/>
</dbReference>
<evidence type="ECO:0000256" key="1">
    <source>
        <dbReference type="ARBA" id="ARBA00007130"/>
    </source>
</evidence>
<dbReference type="PANTHER" id="PTHR13292:SF0">
    <property type="entry name" value="AUTOPHAGY-RELATED PROTEIN 101"/>
    <property type="match status" value="1"/>
</dbReference>
<dbReference type="Proteomes" id="UP000009168">
    <property type="component" value="Unassembled WGS sequence"/>
</dbReference>
<gene>
    <name evidence="4" type="ORF">TTHERM_00133450</name>
</gene>
<dbReference type="GO" id="GO:1990316">
    <property type="term" value="C:Atg1/ULK1 kinase complex"/>
    <property type="evidence" value="ECO:0007669"/>
    <property type="project" value="TreeGrafter"/>
</dbReference>
<name>I7MKJ3_TETTS</name>
<dbReference type="AlphaFoldDB" id="I7MKJ3"/>
<dbReference type="EMBL" id="GG662639">
    <property type="protein sequence ID" value="EAR99379.2"/>
    <property type="molecule type" value="Genomic_DNA"/>
</dbReference>
<dbReference type="InParanoid" id="I7MKJ3"/>
<dbReference type="InterPro" id="IPR012445">
    <property type="entry name" value="ATG101"/>
</dbReference>
<dbReference type="STRING" id="312017.I7MKJ3"/>